<organism evidence="2 3">
    <name type="scientific">Levilactobacillus koreensis</name>
    <dbReference type="NCBI Taxonomy" id="637971"/>
    <lineage>
        <taxon>Bacteria</taxon>
        <taxon>Bacillati</taxon>
        <taxon>Bacillota</taxon>
        <taxon>Bacilli</taxon>
        <taxon>Lactobacillales</taxon>
        <taxon>Lactobacillaceae</taxon>
        <taxon>Levilactobacillus</taxon>
    </lineage>
</organism>
<reference evidence="2 3" key="1">
    <citation type="submission" date="2015-07" db="EMBL/GenBank/DDBJ databases">
        <title>Lactobacillus korensis/26-25/ whole genome sequencing.</title>
        <authorList>
            <person name="Kim M.K."/>
            <person name="Im W.-T."/>
            <person name="Srinivasan S."/>
            <person name="Lee J.-J."/>
        </authorList>
    </citation>
    <scope>NUCLEOTIDE SEQUENCE [LARGE SCALE GENOMIC DNA]</scope>
    <source>
        <strain evidence="2 3">26-25</strain>
    </source>
</reference>
<proteinExistence type="predicted"/>
<dbReference type="RefSeq" id="WP_048733760.1">
    <property type="nucleotide sequence ID" value="NZ_CP012033.1"/>
</dbReference>
<feature type="transmembrane region" description="Helical" evidence="1">
    <location>
        <begin position="23"/>
        <end position="41"/>
    </location>
</feature>
<protein>
    <submittedName>
        <fullName evidence="2">Uncharacterized protein</fullName>
    </submittedName>
</protein>
<dbReference type="KEGG" id="lko:ABN16_05775"/>
<feature type="transmembrane region" description="Helical" evidence="1">
    <location>
        <begin position="73"/>
        <end position="99"/>
    </location>
</feature>
<evidence type="ECO:0000256" key="1">
    <source>
        <dbReference type="SAM" id="Phobius"/>
    </source>
</evidence>
<accession>A0AAC8UVA8</accession>
<keyword evidence="1" id="KW-0812">Transmembrane</keyword>
<keyword evidence="1" id="KW-1133">Transmembrane helix</keyword>
<dbReference type="Proteomes" id="UP000036000">
    <property type="component" value="Chromosome"/>
</dbReference>
<dbReference type="EMBL" id="CP012033">
    <property type="protein sequence ID" value="AKP64553.1"/>
    <property type="molecule type" value="Genomic_DNA"/>
</dbReference>
<evidence type="ECO:0000313" key="2">
    <source>
        <dbReference type="EMBL" id="AKP64553.1"/>
    </source>
</evidence>
<gene>
    <name evidence="2" type="ORF">ABN16_05775</name>
</gene>
<dbReference type="AlphaFoldDB" id="A0AAC8UVA8"/>
<sequence>MKQWGNKYTTELGAQATGKMHQHMLWLMLGVLAVSIILMAIKQPGLGFSLYGLDFFFLADYWTVSLAHRNLFFIWSILLGTLAAAVVSAIGLFILSIIFRQ</sequence>
<evidence type="ECO:0000313" key="3">
    <source>
        <dbReference type="Proteomes" id="UP000036000"/>
    </source>
</evidence>
<keyword evidence="1" id="KW-0472">Membrane</keyword>
<keyword evidence="3" id="KW-1185">Reference proteome</keyword>
<name>A0AAC8UVA8_9LACO</name>